<dbReference type="PANTHER" id="PTHR43663">
    <property type="entry name" value="CHROMATE TRANSPORT PROTEIN-RELATED"/>
    <property type="match status" value="1"/>
</dbReference>
<keyword evidence="6 7" id="KW-0472">Membrane</keyword>
<evidence type="ECO:0000256" key="2">
    <source>
        <dbReference type="ARBA" id="ARBA00005262"/>
    </source>
</evidence>
<comment type="similarity">
    <text evidence="2">Belongs to the chromate ion transporter (CHR) (TC 2.A.51) family.</text>
</comment>
<dbReference type="OrthoDB" id="9027281at2"/>
<keyword evidence="4 7" id="KW-0812">Transmembrane</keyword>
<sequence length="185" mass="20160">MLWKLFKTTFMISAFTFGGGYVIVPLMKTSFVDRLGWIEEEEMLDLIALAQTSPGAIAVNSSIAIGYRMAGVLGALIAMLATVLPPMVILMGMYVLYDAVKRNPLVASLLKGMQVGVCAIILDVVVDLVMGLGKQKGVTHWVTFTCALVLTLFFKVNLLVVIFSMTLLGLVLGTIERRWRTADAP</sequence>
<evidence type="ECO:0000256" key="4">
    <source>
        <dbReference type="ARBA" id="ARBA00022692"/>
    </source>
</evidence>
<evidence type="ECO:0000256" key="1">
    <source>
        <dbReference type="ARBA" id="ARBA00004651"/>
    </source>
</evidence>
<dbReference type="Proteomes" id="UP000660801">
    <property type="component" value="Unassembled WGS sequence"/>
</dbReference>
<dbReference type="InterPro" id="IPR052518">
    <property type="entry name" value="CHR_Transporter"/>
</dbReference>
<dbReference type="AlphaFoldDB" id="A0A917A724"/>
<protein>
    <submittedName>
        <fullName evidence="8">Chromate transporter</fullName>
    </submittedName>
</protein>
<name>A0A917A724_9STRE</name>
<accession>A0A917A724</accession>
<evidence type="ECO:0000256" key="5">
    <source>
        <dbReference type="ARBA" id="ARBA00022989"/>
    </source>
</evidence>
<keyword evidence="3" id="KW-1003">Cell membrane</keyword>
<dbReference type="Pfam" id="PF02417">
    <property type="entry name" value="Chromate_transp"/>
    <property type="match status" value="1"/>
</dbReference>
<reference evidence="8" key="1">
    <citation type="journal article" date="2014" name="Int. J. Syst. Evol. Microbiol.">
        <title>Complete genome sequence of Corynebacterium casei LMG S-19264T (=DSM 44701T), isolated from a smear-ripened cheese.</title>
        <authorList>
            <consortium name="US DOE Joint Genome Institute (JGI-PGF)"/>
            <person name="Walter F."/>
            <person name="Albersmeier A."/>
            <person name="Kalinowski J."/>
            <person name="Ruckert C."/>
        </authorList>
    </citation>
    <scope>NUCLEOTIDE SEQUENCE</scope>
    <source>
        <strain evidence="8">CGMCC 1.15533</strain>
    </source>
</reference>
<dbReference type="GO" id="GO:0015109">
    <property type="term" value="F:chromate transmembrane transporter activity"/>
    <property type="evidence" value="ECO:0007669"/>
    <property type="project" value="InterPro"/>
</dbReference>
<feature type="transmembrane region" description="Helical" evidence="7">
    <location>
        <begin position="6"/>
        <end position="26"/>
    </location>
</feature>
<evidence type="ECO:0000256" key="7">
    <source>
        <dbReference type="SAM" id="Phobius"/>
    </source>
</evidence>
<comment type="caution">
    <text evidence="8">The sequence shown here is derived from an EMBL/GenBank/DDBJ whole genome shotgun (WGS) entry which is preliminary data.</text>
</comment>
<gene>
    <name evidence="8" type="ORF">GCM10011510_12200</name>
</gene>
<proteinExistence type="inferred from homology"/>
<dbReference type="RefSeq" id="WP_083201771.1">
    <property type="nucleotide sequence ID" value="NZ_BMJN01000019.1"/>
</dbReference>
<evidence type="ECO:0000313" key="9">
    <source>
        <dbReference type="Proteomes" id="UP000660801"/>
    </source>
</evidence>
<evidence type="ECO:0000313" key="8">
    <source>
        <dbReference type="EMBL" id="GGE32460.1"/>
    </source>
</evidence>
<comment type="subcellular location">
    <subcellularLocation>
        <location evidence="1">Cell membrane</location>
        <topology evidence="1">Multi-pass membrane protein</topology>
    </subcellularLocation>
</comment>
<dbReference type="InterPro" id="IPR003370">
    <property type="entry name" value="Chromate_transpt"/>
</dbReference>
<keyword evidence="9" id="KW-1185">Reference proteome</keyword>
<feature type="transmembrane region" description="Helical" evidence="7">
    <location>
        <begin position="141"/>
        <end position="172"/>
    </location>
</feature>
<dbReference type="GO" id="GO:0005886">
    <property type="term" value="C:plasma membrane"/>
    <property type="evidence" value="ECO:0007669"/>
    <property type="project" value="UniProtKB-SubCell"/>
</dbReference>
<reference evidence="8" key="2">
    <citation type="submission" date="2020-09" db="EMBL/GenBank/DDBJ databases">
        <authorList>
            <person name="Sun Q."/>
            <person name="Zhou Y."/>
        </authorList>
    </citation>
    <scope>NUCLEOTIDE SEQUENCE</scope>
    <source>
        <strain evidence="8">CGMCC 1.15533</strain>
    </source>
</reference>
<keyword evidence="5 7" id="KW-1133">Transmembrane helix</keyword>
<organism evidence="8 9">
    <name type="scientific">Streptococcus himalayensis</name>
    <dbReference type="NCBI Taxonomy" id="1888195"/>
    <lineage>
        <taxon>Bacteria</taxon>
        <taxon>Bacillati</taxon>
        <taxon>Bacillota</taxon>
        <taxon>Bacilli</taxon>
        <taxon>Lactobacillales</taxon>
        <taxon>Streptococcaceae</taxon>
        <taxon>Streptococcus</taxon>
    </lineage>
</organism>
<dbReference type="PANTHER" id="PTHR43663:SF1">
    <property type="entry name" value="CHROMATE TRANSPORTER"/>
    <property type="match status" value="1"/>
</dbReference>
<evidence type="ECO:0000256" key="3">
    <source>
        <dbReference type="ARBA" id="ARBA00022475"/>
    </source>
</evidence>
<feature type="transmembrane region" description="Helical" evidence="7">
    <location>
        <begin position="73"/>
        <end position="97"/>
    </location>
</feature>
<feature type="transmembrane region" description="Helical" evidence="7">
    <location>
        <begin position="109"/>
        <end position="129"/>
    </location>
</feature>
<dbReference type="EMBL" id="BMJN01000019">
    <property type="protein sequence ID" value="GGE32460.1"/>
    <property type="molecule type" value="Genomic_DNA"/>
</dbReference>
<evidence type="ECO:0000256" key="6">
    <source>
        <dbReference type="ARBA" id="ARBA00023136"/>
    </source>
</evidence>